<gene>
    <name evidence="13" type="ORF">CBYS24578_00004087</name>
</gene>
<evidence type="ECO:0000256" key="9">
    <source>
        <dbReference type="ARBA" id="ARBA00023128"/>
    </source>
</evidence>
<evidence type="ECO:0000256" key="3">
    <source>
        <dbReference type="ARBA" id="ARBA00008370"/>
    </source>
</evidence>
<dbReference type="InterPro" id="IPR020164">
    <property type="entry name" value="Cyt_c_Oxase_assmbl_COX16"/>
</dbReference>
<feature type="compositionally biased region" description="Polar residues" evidence="11">
    <location>
        <begin position="359"/>
        <end position="368"/>
    </location>
</feature>
<dbReference type="Proteomes" id="UP000754883">
    <property type="component" value="Unassembled WGS sequence"/>
</dbReference>
<evidence type="ECO:0000256" key="8">
    <source>
        <dbReference type="ARBA" id="ARBA00022989"/>
    </source>
</evidence>
<protein>
    <recommendedName>
        <fullName evidence="4">Cytochrome c oxidase assembly protein COX16, mitochondrial</fullName>
    </recommendedName>
    <alternativeName>
        <fullName evidence="5">Cytochrome c oxidase assembly protein cox16, mitochondrial</fullName>
    </alternativeName>
</protein>
<sequence length="654" mass="73233">MGGRVQHAVSPVIDSNDMSLDFAQNPEMGLGFSQSSSAYCSGPFQPMGGLWANDIDPNMAPFINENVVDSSPLSQASIEPLQLQDTSPSVVNRVDPSASPFINDDAVTSSPMSHASTEPLQLQNTSPRVVQGDNIIRMEVNGKQVLFRTAQKQWDLESILRACNQSQDQHRAFKKKLSRLGRVTREGHRKYISLRDGILLIRAVGLEAELADMIAMLPESVPPDEENFLLRYQRGPQKNHLIYNNHEIAYRPEAGLIKATDLVKIANVSRRTLFAYFTRFPKMKKEVVKGGAHSGSYILLQDVPTLCRAFNIDLEVYYRLREKFPSSDRDPLTELNVNSNENLANNPEVSMTGEPPPTNVSSATNPSSPFCEDYFGPDAEFTFHGDENAKRAGDSSSRVAPRLDIPRNRISPIDANTVSQASHGSNANHVSHASFGSLAGYESSGPQTSHSSHTSSGSHEFPSSFYRTRGSLVLDLNLEDYTLSRRSPETHHEIISIPKLAVIHLGQTTLQLPRYPPRTTLTGTSTTINWHYSRIQKTMGTFQNKKFRSSASMNGIAAKYRSLMNRHPFLTFGLPFMTVIVAGSFVLTPATAIRYERYDRKVRQMTKDEELNVRRAPRKVDMREEYYKLAGRDLENWEQKRVERLKGESDGILR</sequence>
<dbReference type="PANTHER" id="PTHR17130">
    <property type="entry name" value="MITOCHONDRIAL OUTER MEMBRANE PROTEIN 25"/>
    <property type="match status" value="1"/>
</dbReference>
<comment type="caution">
    <text evidence="13">The sequence shown here is derived from an EMBL/GenBank/DDBJ whole genome shotgun (WGS) entry which is preliminary data.</text>
</comment>
<evidence type="ECO:0000313" key="13">
    <source>
        <dbReference type="EMBL" id="CAG9996010.1"/>
    </source>
</evidence>
<feature type="transmembrane region" description="Helical" evidence="12">
    <location>
        <begin position="569"/>
        <end position="593"/>
    </location>
</feature>
<evidence type="ECO:0000313" key="14">
    <source>
        <dbReference type="Proteomes" id="UP000754883"/>
    </source>
</evidence>
<keyword evidence="8 12" id="KW-1133">Transmembrane helix</keyword>
<keyword evidence="14" id="KW-1185">Reference proteome</keyword>
<comment type="similarity">
    <text evidence="3">Belongs to the COX16 family.</text>
</comment>
<dbReference type="PANTHER" id="PTHR17130:SF14">
    <property type="entry name" value="CYTOCHROME C OXIDASE ASSEMBLY PROTEIN COX16 HOMOLOG, MITOCHONDRIAL"/>
    <property type="match status" value="1"/>
</dbReference>
<evidence type="ECO:0000256" key="7">
    <source>
        <dbReference type="ARBA" id="ARBA00022792"/>
    </source>
</evidence>
<dbReference type="GO" id="GO:0005743">
    <property type="term" value="C:mitochondrial inner membrane"/>
    <property type="evidence" value="ECO:0007669"/>
    <property type="project" value="UniProtKB-SubCell"/>
</dbReference>
<dbReference type="AlphaFoldDB" id="A0A9N9UQR5"/>
<evidence type="ECO:0000256" key="1">
    <source>
        <dbReference type="ARBA" id="ARBA00002490"/>
    </source>
</evidence>
<proteinExistence type="inferred from homology"/>
<feature type="region of interest" description="Disordered" evidence="11">
    <location>
        <begin position="328"/>
        <end position="369"/>
    </location>
</feature>
<comment type="function">
    <text evidence="1">Required for the assembly of the mitochondrial respiratory chain complex IV (CIV), also known as cytochrome c oxidase. May participate in merging the COX1 and COX2 assembly lines.</text>
</comment>
<keyword evidence="9" id="KW-0496">Mitochondrion</keyword>
<reference evidence="13" key="1">
    <citation type="submission" date="2021-10" db="EMBL/GenBank/DDBJ databases">
        <authorList>
            <person name="Piombo E."/>
        </authorList>
    </citation>
    <scope>NUCLEOTIDE SEQUENCE</scope>
</reference>
<evidence type="ECO:0000256" key="2">
    <source>
        <dbReference type="ARBA" id="ARBA00004434"/>
    </source>
</evidence>
<keyword evidence="6 12" id="KW-0812">Transmembrane</keyword>
<dbReference type="Pfam" id="PF14138">
    <property type="entry name" value="COX16"/>
    <property type="match status" value="1"/>
</dbReference>
<keyword evidence="7" id="KW-0999">Mitochondrion inner membrane</keyword>
<evidence type="ECO:0000256" key="11">
    <source>
        <dbReference type="SAM" id="MobiDB-lite"/>
    </source>
</evidence>
<keyword evidence="10 12" id="KW-0472">Membrane</keyword>
<feature type="compositionally biased region" description="Low complexity" evidence="11">
    <location>
        <begin position="334"/>
        <end position="349"/>
    </location>
</feature>
<evidence type="ECO:0000256" key="5">
    <source>
        <dbReference type="ARBA" id="ARBA00019222"/>
    </source>
</evidence>
<feature type="region of interest" description="Disordered" evidence="11">
    <location>
        <begin position="437"/>
        <end position="462"/>
    </location>
</feature>
<evidence type="ECO:0000256" key="4">
    <source>
        <dbReference type="ARBA" id="ARBA00015368"/>
    </source>
</evidence>
<name>A0A9N9UQR5_9HYPO</name>
<evidence type="ECO:0000256" key="12">
    <source>
        <dbReference type="SAM" id="Phobius"/>
    </source>
</evidence>
<dbReference type="GO" id="GO:0033617">
    <property type="term" value="P:mitochondrial respiratory chain complex IV assembly"/>
    <property type="evidence" value="ECO:0007669"/>
    <property type="project" value="TreeGrafter"/>
</dbReference>
<dbReference type="EMBL" id="CABFNO020001536">
    <property type="protein sequence ID" value="CAG9996010.1"/>
    <property type="molecule type" value="Genomic_DNA"/>
</dbReference>
<dbReference type="OrthoDB" id="5516033at2759"/>
<evidence type="ECO:0000256" key="6">
    <source>
        <dbReference type="ARBA" id="ARBA00022692"/>
    </source>
</evidence>
<accession>A0A9N9UQR5</accession>
<evidence type="ECO:0000256" key="10">
    <source>
        <dbReference type="ARBA" id="ARBA00023136"/>
    </source>
</evidence>
<feature type="compositionally biased region" description="Low complexity" evidence="11">
    <location>
        <begin position="442"/>
        <end position="462"/>
    </location>
</feature>
<feature type="region of interest" description="Disordered" evidence="11">
    <location>
        <begin position="385"/>
        <end position="412"/>
    </location>
</feature>
<comment type="subcellular location">
    <subcellularLocation>
        <location evidence="2">Mitochondrion inner membrane</location>
        <topology evidence="2">Single-pass membrane protein</topology>
    </subcellularLocation>
</comment>
<organism evidence="13 14">
    <name type="scientific">Clonostachys byssicola</name>
    <dbReference type="NCBI Taxonomy" id="160290"/>
    <lineage>
        <taxon>Eukaryota</taxon>
        <taxon>Fungi</taxon>
        <taxon>Dikarya</taxon>
        <taxon>Ascomycota</taxon>
        <taxon>Pezizomycotina</taxon>
        <taxon>Sordariomycetes</taxon>
        <taxon>Hypocreomycetidae</taxon>
        <taxon>Hypocreales</taxon>
        <taxon>Bionectriaceae</taxon>
        <taxon>Clonostachys</taxon>
    </lineage>
</organism>